<dbReference type="EMBL" id="JAQQAL010000022">
    <property type="protein sequence ID" value="MDC7227094.1"/>
    <property type="molecule type" value="Genomic_DNA"/>
</dbReference>
<proteinExistence type="predicted"/>
<accession>A0AAJ1IFC2</accession>
<protein>
    <submittedName>
        <fullName evidence="1">CsgG/HfaB family protein</fullName>
    </submittedName>
</protein>
<evidence type="ECO:0000313" key="2">
    <source>
        <dbReference type="Proteomes" id="UP001221217"/>
    </source>
</evidence>
<dbReference type="InterPro" id="IPR005534">
    <property type="entry name" value="Curli_assmbl/transp-comp_CsgG"/>
</dbReference>
<dbReference type="Gene3D" id="3.40.50.10610">
    <property type="entry name" value="ABC-type transport auxiliary lipoprotein component"/>
    <property type="match status" value="1"/>
</dbReference>
<name>A0AAJ1IFC2_9SPIO</name>
<gene>
    <name evidence="1" type="ORF">PQJ61_10065</name>
</gene>
<dbReference type="Pfam" id="PF03783">
    <property type="entry name" value="CsgG"/>
    <property type="match status" value="1"/>
</dbReference>
<comment type="caution">
    <text evidence="1">The sequence shown here is derived from an EMBL/GenBank/DDBJ whole genome shotgun (WGS) entry which is preliminary data.</text>
</comment>
<dbReference type="AlphaFoldDB" id="A0AAJ1IFC2"/>
<dbReference type="GO" id="GO:0030288">
    <property type="term" value="C:outer membrane-bounded periplasmic space"/>
    <property type="evidence" value="ECO:0007669"/>
    <property type="project" value="InterPro"/>
</dbReference>
<organism evidence="1 2">
    <name type="scientific">Candidatus Thalassospirochaeta sargassi</name>
    <dbReference type="NCBI Taxonomy" id="3119039"/>
    <lineage>
        <taxon>Bacteria</taxon>
        <taxon>Pseudomonadati</taxon>
        <taxon>Spirochaetota</taxon>
        <taxon>Spirochaetia</taxon>
        <taxon>Spirochaetales</taxon>
        <taxon>Spirochaetaceae</taxon>
        <taxon>Candidatus Thalassospirochaeta</taxon>
    </lineage>
</organism>
<reference evidence="1 2" key="1">
    <citation type="submission" date="2022-12" db="EMBL/GenBank/DDBJ databases">
        <title>Metagenome assembled genome from gulf of manar.</title>
        <authorList>
            <person name="Kohli P."/>
            <person name="Pk S."/>
            <person name="Venkata Ramana C."/>
            <person name="Sasikala C."/>
        </authorList>
    </citation>
    <scope>NUCLEOTIDE SEQUENCE [LARGE SCALE GENOMIC DNA]</scope>
    <source>
        <strain evidence="1">JB008</strain>
    </source>
</reference>
<evidence type="ECO:0000313" key="1">
    <source>
        <dbReference type="EMBL" id="MDC7227094.1"/>
    </source>
</evidence>
<sequence length="300" mass="33243">MNIKRLIFLVLLIAAILAAPAFSKDRVAVLDFEAKDIDLSDALAIADLFRSDLVATGVYIVLERGNMQSILNEHQLQMSGLVNEASASEIGELLSVNYLFLGNLSKFGNKFILVIDKINVETGEIEKSVKKSAVNMDDFLDLSAEAAAELADSTEALAVINQNIGYDAATLTEYVEQIGFFSMIELRKIDFNERTMQESNLDVRREIYDDYELSNAGRYAFVNFITFGLNIGSFRQGFDELGYTGIAATGLFVMSLFTDSLVAKILTGTIWASSWLGSVATPFMYEANYNQQLKDTLLVY</sequence>
<dbReference type="Proteomes" id="UP001221217">
    <property type="component" value="Unassembled WGS sequence"/>
</dbReference>